<sequence length="127" mass="14183">MVMSHPMGLSQFLIDQTQLEECGGVAEWEMVGFLRMVGVWAMCLWEQMGQPNGVNLIELGPGRGTLMADLLRSNITKLQMKTELCGRGSSEKRSISTLARTQIMACYTGAGSNRMYLCYLEFKISTF</sequence>
<name>A0ACC0IUG3_9ERIC</name>
<evidence type="ECO:0000313" key="2">
    <source>
        <dbReference type="Proteomes" id="UP001060215"/>
    </source>
</evidence>
<keyword evidence="2" id="KW-1185">Reference proteome</keyword>
<organism evidence="1 2">
    <name type="scientific">Camellia lanceoleosa</name>
    <dbReference type="NCBI Taxonomy" id="1840588"/>
    <lineage>
        <taxon>Eukaryota</taxon>
        <taxon>Viridiplantae</taxon>
        <taxon>Streptophyta</taxon>
        <taxon>Embryophyta</taxon>
        <taxon>Tracheophyta</taxon>
        <taxon>Spermatophyta</taxon>
        <taxon>Magnoliopsida</taxon>
        <taxon>eudicotyledons</taxon>
        <taxon>Gunneridae</taxon>
        <taxon>Pentapetalae</taxon>
        <taxon>asterids</taxon>
        <taxon>Ericales</taxon>
        <taxon>Theaceae</taxon>
        <taxon>Camellia</taxon>
    </lineage>
</organism>
<accession>A0ACC0IUG3</accession>
<proteinExistence type="predicted"/>
<gene>
    <name evidence="1" type="ORF">LOK49_LG01G01591</name>
</gene>
<dbReference type="EMBL" id="CM045758">
    <property type="protein sequence ID" value="KAI8029328.1"/>
    <property type="molecule type" value="Genomic_DNA"/>
</dbReference>
<comment type="caution">
    <text evidence="1">The sequence shown here is derived from an EMBL/GenBank/DDBJ whole genome shotgun (WGS) entry which is preliminary data.</text>
</comment>
<dbReference type="Proteomes" id="UP001060215">
    <property type="component" value="Chromosome 1"/>
</dbReference>
<reference evidence="1 2" key="1">
    <citation type="journal article" date="2022" name="Plant J.">
        <title>Chromosome-level genome of Camellia lanceoleosa provides a valuable resource for understanding genome evolution and self-incompatibility.</title>
        <authorList>
            <person name="Gong W."/>
            <person name="Xiao S."/>
            <person name="Wang L."/>
            <person name="Liao Z."/>
            <person name="Chang Y."/>
            <person name="Mo W."/>
            <person name="Hu G."/>
            <person name="Li W."/>
            <person name="Zhao G."/>
            <person name="Zhu H."/>
            <person name="Hu X."/>
            <person name="Ji K."/>
            <person name="Xiang X."/>
            <person name="Song Q."/>
            <person name="Yuan D."/>
            <person name="Jin S."/>
            <person name="Zhang L."/>
        </authorList>
    </citation>
    <scope>NUCLEOTIDE SEQUENCE [LARGE SCALE GENOMIC DNA]</scope>
    <source>
        <strain evidence="1">SQ_2022a</strain>
    </source>
</reference>
<protein>
    <submittedName>
        <fullName evidence="1">Uncharacterized protein</fullName>
    </submittedName>
</protein>
<evidence type="ECO:0000313" key="1">
    <source>
        <dbReference type="EMBL" id="KAI8029328.1"/>
    </source>
</evidence>